<reference evidence="9 10" key="1">
    <citation type="submission" date="2020-10" db="EMBL/GenBank/DDBJ databases">
        <title>Sequencing the genomes of 1000 actinobacteria strains.</title>
        <authorList>
            <person name="Klenk H.-P."/>
        </authorList>
    </citation>
    <scope>NUCLEOTIDE SEQUENCE [LARGE SCALE GENOMIC DNA]</scope>
    <source>
        <strain evidence="9 10">DSM 7307</strain>
    </source>
</reference>
<organism evidence="9 10">
    <name type="scientific">Rhizobium viscosum</name>
    <name type="common">Arthrobacter viscosus</name>
    <dbReference type="NCBI Taxonomy" id="1673"/>
    <lineage>
        <taxon>Bacteria</taxon>
        <taxon>Pseudomonadati</taxon>
        <taxon>Pseudomonadota</taxon>
        <taxon>Alphaproteobacteria</taxon>
        <taxon>Hyphomicrobiales</taxon>
        <taxon>Rhizobiaceae</taxon>
        <taxon>Rhizobium/Agrobacterium group</taxon>
        <taxon>Rhizobium</taxon>
    </lineage>
</organism>
<dbReference type="Proteomes" id="UP000620262">
    <property type="component" value="Unassembled WGS sequence"/>
</dbReference>
<keyword evidence="10" id="KW-1185">Reference proteome</keyword>
<dbReference type="InterPro" id="IPR005073">
    <property type="entry name" value="Peptidase_M74"/>
</dbReference>
<keyword evidence="1" id="KW-0645">Protease</keyword>
<accession>A0ABR9IMX8</accession>
<dbReference type="Gene3D" id="3.30.1380.10">
    <property type="match status" value="1"/>
</dbReference>
<keyword evidence="7" id="KW-0482">Metalloprotease</keyword>
<evidence type="ECO:0000313" key="10">
    <source>
        <dbReference type="Proteomes" id="UP000620262"/>
    </source>
</evidence>
<dbReference type="EMBL" id="JADBEC010000001">
    <property type="protein sequence ID" value="MBE1504536.1"/>
    <property type="molecule type" value="Genomic_DNA"/>
</dbReference>
<feature type="compositionally biased region" description="Low complexity" evidence="8">
    <location>
        <begin position="329"/>
        <end position="344"/>
    </location>
</feature>
<dbReference type="Pfam" id="PF03411">
    <property type="entry name" value="Peptidase_M74"/>
    <property type="match status" value="1"/>
</dbReference>
<keyword evidence="4" id="KW-0574">Periplasm</keyword>
<evidence type="ECO:0000256" key="1">
    <source>
        <dbReference type="ARBA" id="ARBA00022670"/>
    </source>
</evidence>
<dbReference type="NCBIfam" id="NF006947">
    <property type="entry name" value="PRK09429.1"/>
    <property type="match status" value="1"/>
</dbReference>
<feature type="region of interest" description="Disordered" evidence="8">
    <location>
        <begin position="320"/>
        <end position="365"/>
    </location>
</feature>
<evidence type="ECO:0000256" key="8">
    <source>
        <dbReference type="SAM" id="MobiDB-lite"/>
    </source>
</evidence>
<evidence type="ECO:0000256" key="7">
    <source>
        <dbReference type="ARBA" id="ARBA00023049"/>
    </source>
</evidence>
<evidence type="ECO:0000256" key="6">
    <source>
        <dbReference type="ARBA" id="ARBA00022833"/>
    </source>
</evidence>
<dbReference type="PIRSF" id="PIRSF018455">
    <property type="entry name" value="MepA"/>
    <property type="match status" value="1"/>
</dbReference>
<evidence type="ECO:0000256" key="3">
    <source>
        <dbReference type="ARBA" id="ARBA00022729"/>
    </source>
</evidence>
<keyword evidence="5 9" id="KW-0378">Hydrolase</keyword>
<evidence type="ECO:0000256" key="2">
    <source>
        <dbReference type="ARBA" id="ARBA00022723"/>
    </source>
</evidence>
<dbReference type="InterPro" id="IPR009045">
    <property type="entry name" value="Zn_M74/Hedgehog-like"/>
</dbReference>
<keyword evidence="6" id="KW-0862">Zinc</keyword>
<protein>
    <submittedName>
        <fullName evidence="9">Penicillin-insensitive murein endopeptidase</fullName>
        <ecNumber evidence="9">3.4.24.-</ecNumber>
    </submittedName>
</protein>
<proteinExistence type="predicted"/>
<dbReference type="GO" id="GO:0016787">
    <property type="term" value="F:hydrolase activity"/>
    <property type="evidence" value="ECO:0007669"/>
    <property type="project" value="UniProtKB-KW"/>
</dbReference>
<dbReference type="RefSeq" id="WP_192728554.1">
    <property type="nucleotide sequence ID" value="NZ_BAAAVL010000001.1"/>
</dbReference>
<gene>
    <name evidence="9" type="ORF">H4W29_001717</name>
</gene>
<dbReference type="SUPFAM" id="SSF55166">
    <property type="entry name" value="Hedgehog/DD-peptidase"/>
    <property type="match status" value="1"/>
</dbReference>
<keyword evidence="2" id="KW-0479">Metal-binding</keyword>
<keyword evidence="3" id="KW-0732">Signal</keyword>
<evidence type="ECO:0000256" key="4">
    <source>
        <dbReference type="ARBA" id="ARBA00022764"/>
    </source>
</evidence>
<evidence type="ECO:0000256" key="5">
    <source>
        <dbReference type="ARBA" id="ARBA00022801"/>
    </source>
</evidence>
<sequence>MAFGLTQAFRTFGKLTLDFRTFGKLTLAGTIGASLVAGDVGAQQKTPSPGSAKAIFGAEKLPTQGPAQPIGFYAKGCMTGAEALPADGPTWQAMRLSRNRRWGNPVMISLLEKFSQDARARIGWPGILVGDIAQPRGGPMFNGHASHQIGLDADVWFTPMPSQRLSYEQREDLPFTTMLQKDKFLTVDPKVWSEQRAELLMLAASYPQVERIFVNPAIKKKMCDTWTGDRTNLAKLRPEYGHDSHFHIRIKCPPGAKGCTGQAPVAAGDGCDKSLAWWFTKEPWAAPKPSTKPPKPPREVMVSDLPKACSAVVDAPSIASTEAGTYGGPSAASALTAAPAAAPPVDTGSALPSVGPVPNDKPMVQ</sequence>
<name>A0ABR9IMX8_RHIVS</name>
<evidence type="ECO:0000313" key="9">
    <source>
        <dbReference type="EMBL" id="MBE1504536.1"/>
    </source>
</evidence>
<dbReference type="EC" id="3.4.24.-" evidence="9"/>
<comment type="caution">
    <text evidence="9">The sequence shown here is derived from an EMBL/GenBank/DDBJ whole genome shotgun (WGS) entry which is preliminary data.</text>
</comment>